<keyword evidence="6" id="KW-1185">Reference proteome</keyword>
<gene>
    <name evidence="7" type="primary">LOC105360939</name>
</gene>
<dbReference type="FunFam" id="3.90.1030.10:FF:000009">
    <property type="entry name" value="39S ribosomal protein L17, mitochondrial"/>
    <property type="match status" value="1"/>
</dbReference>
<dbReference type="Gene3D" id="3.90.1030.10">
    <property type="entry name" value="Ribosomal protein L17"/>
    <property type="match status" value="1"/>
</dbReference>
<name>A0AAJ6YDX1_9HYME</name>
<keyword evidence="3" id="KW-0687">Ribonucleoprotein</keyword>
<dbReference type="SUPFAM" id="SSF64263">
    <property type="entry name" value="Prokaryotic ribosomal protein L17"/>
    <property type="match status" value="1"/>
</dbReference>
<keyword evidence="2 7" id="KW-0689">Ribosomal protein</keyword>
<dbReference type="CTD" id="63875"/>
<proteinExistence type="inferred from homology"/>
<evidence type="ECO:0000256" key="2">
    <source>
        <dbReference type="ARBA" id="ARBA00022980"/>
    </source>
</evidence>
<comment type="similarity">
    <text evidence="1">Belongs to the bacterial ribosomal protein bL17 family.</text>
</comment>
<dbReference type="GeneID" id="105360939"/>
<dbReference type="PANTHER" id="PTHR14413">
    <property type="entry name" value="RIBOSOMAL PROTEIN L17"/>
    <property type="match status" value="1"/>
</dbReference>
<dbReference type="InterPro" id="IPR000456">
    <property type="entry name" value="Ribosomal_bL17"/>
</dbReference>
<reference evidence="7" key="1">
    <citation type="submission" date="2025-08" db="UniProtKB">
        <authorList>
            <consortium name="RefSeq"/>
        </authorList>
    </citation>
    <scope>IDENTIFICATION</scope>
</reference>
<dbReference type="PANTHER" id="PTHR14413:SF16">
    <property type="entry name" value="LARGE RIBOSOMAL SUBUNIT PROTEIN BL17M"/>
    <property type="match status" value="1"/>
</dbReference>
<sequence>MNQAKIANLVCQLRYNVLPKPRKLKNVKGPEGRSIKLQKTLTKLLKYERIELNLNRADETRGYVEQLISQAIRNGCQNKTVMELANFWILEKQLIYKLFNVFVPRYKSYCTSFTRIYNCPRDYPGSYRKKVVLELKGNPYPSIYTHSSDGNLLQNVLLSEAKKQYHIKHYEKFI</sequence>
<dbReference type="GO" id="GO:0005762">
    <property type="term" value="C:mitochondrial large ribosomal subunit"/>
    <property type="evidence" value="ECO:0007669"/>
    <property type="project" value="TreeGrafter"/>
</dbReference>
<evidence type="ECO:0000313" key="6">
    <source>
        <dbReference type="Proteomes" id="UP000695007"/>
    </source>
</evidence>
<accession>A0AAJ6YDX1</accession>
<dbReference type="RefSeq" id="XP_011496270.1">
    <property type="nucleotide sequence ID" value="XM_011497968.1"/>
</dbReference>
<dbReference type="KEGG" id="csol:105360939"/>
<evidence type="ECO:0000256" key="4">
    <source>
        <dbReference type="ARBA" id="ARBA00035290"/>
    </source>
</evidence>
<dbReference type="AlphaFoldDB" id="A0AAJ6YDX1"/>
<evidence type="ECO:0000256" key="5">
    <source>
        <dbReference type="ARBA" id="ARBA00035413"/>
    </source>
</evidence>
<dbReference type="GO" id="GO:0006412">
    <property type="term" value="P:translation"/>
    <property type="evidence" value="ECO:0007669"/>
    <property type="project" value="InterPro"/>
</dbReference>
<dbReference type="GO" id="GO:0003735">
    <property type="term" value="F:structural constituent of ribosome"/>
    <property type="evidence" value="ECO:0007669"/>
    <property type="project" value="InterPro"/>
</dbReference>
<evidence type="ECO:0000256" key="1">
    <source>
        <dbReference type="ARBA" id="ARBA00008777"/>
    </source>
</evidence>
<protein>
    <recommendedName>
        <fullName evidence="4">Large ribosomal subunit protein bL17m</fullName>
    </recommendedName>
    <alternativeName>
        <fullName evidence="5">39S ribosomal protein L17, mitochondrial</fullName>
    </alternativeName>
</protein>
<dbReference type="Proteomes" id="UP000695007">
    <property type="component" value="Unplaced"/>
</dbReference>
<evidence type="ECO:0000256" key="3">
    <source>
        <dbReference type="ARBA" id="ARBA00023274"/>
    </source>
</evidence>
<dbReference type="InterPro" id="IPR036373">
    <property type="entry name" value="Ribosomal_bL17_sf"/>
</dbReference>
<organism evidence="6 7">
    <name type="scientific">Ceratosolen solmsi marchali</name>
    <dbReference type="NCBI Taxonomy" id="326594"/>
    <lineage>
        <taxon>Eukaryota</taxon>
        <taxon>Metazoa</taxon>
        <taxon>Ecdysozoa</taxon>
        <taxon>Arthropoda</taxon>
        <taxon>Hexapoda</taxon>
        <taxon>Insecta</taxon>
        <taxon>Pterygota</taxon>
        <taxon>Neoptera</taxon>
        <taxon>Endopterygota</taxon>
        <taxon>Hymenoptera</taxon>
        <taxon>Apocrita</taxon>
        <taxon>Proctotrupomorpha</taxon>
        <taxon>Chalcidoidea</taxon>
        <taxon>Agaonidae</taxon>
        <taxon>Agaoninae</taxon>
        <taxon>Ceratosolen</taxon>
    </lineage>
</organism>
<dbReference type="Pfam" id="PF01196">
    <property type="entry name" value="Ribosomal_L17"/>
    <property type="match status" value="1"/>
</dbReference>
<evidence type="ECO:0000313" key="7">
    <source>
        <dbReference type="RefSeq" id="XP_011496270.1"/>
    </source>
</evidence>